<proteinExistence type="inferred from homology"/>
<accession>A0A0H3ZLZ3</accession>
<reference evidence="5" key="1">
    <citation type="journal article" date="2015" name="MBio">
        <title>Eco-Evolutionary Dynamics of Episomes among Ecologically Cohesive Bacterial Populations.</title>
        <authorList>
            <person name="Xue H."/>
            <person name="Cordero O.X."/>
            <person name="Camas F.M."/>
            <person name="Trimble W."/>
            <person name="Meyer F."/>
            <person name="Guglielmini J."/>
            <person name="Rocha E.P."/>
            <person name="Polz M.F."/>
        </authorList>
    </citation>
    <scope>NUCLEOTIDE SEQUENCE</scope>
    <source>
        <strain evidence="5">FF_110</strain>
    </source>
</reference>
<dbReference type="EMBL" id="KP795527">
    <property type="protein sequence ID" value="AKN37238.1"/>
    <property type="molecule type" value="Genomic_DNA"/>
</dbReference>
<dbReference type="OrthoDB" id="5297095at2"/>
<comment type="similarity">
    <text evidence="1">Belongs to the 'phage' integrase family.</text>
</comment>
<dbReference type="InterPro" id="IPR011010">
    <property type="entry name" value="DNA_brk_join_enz"/>
</dbReference>
<evidence type="ECO:0000256" key="1">
    <source>
        <dbReference type="ARBA" id="ARBA00008857"/>
    </source>
</evidence>
<keyword evidence="4" id="KW-0233">DNA recombination</keyword>
<dbReference type="AlphaFoldDB" id="A0A0H3ZLZ3"/>
<keyword evidence="2" id="KW-0229">DNA integration</keyword>
<protein>
    <submittedName>
        <fullName evidence="5">Site-specific recombinase, phage integrase family</fullName>
    </submittedName>
</protein>
<organism evidence="5">
    <name type="scientific">Vibrio genomosp. F6</name>
    <dbReference type="NCBI Taxonomy" id="723172"/>
    <lineage>
        <taxon>Bacteria</taxon>
        <taxon>Pseudomonadati</taxon>
        <taxon>Pseudomonadota</taxon>
        <taxon>Gammaproteobacteria</taxon>
        <taxon>Vibrionales</taxon>
        <taxon>Vibrionaceae</taxon>
        <taxon>Vibrio</taxon>
    </lineage>
</organism>
<sequence length="198" mass="23271">MVVFNKTKRSGVKKPFRLEEIWRIRTRLEIENNLMQLALLNLAIDSKLRASDLLVLRVCDVSSQDRIFNRVKHIQRKTDIEVQFEITTRTQQSLMKWILMASLHDSNFIFPSQRRKQQPISYSYYRYLVRRWASNLGLDPNLYGTHSMRRTKATLVYAKTKNIRAVQLLLGHTKVDNTIRYLGVELEDALLLSEGTEC</sequence>
<dbReference type="RefSeq" id="WP_016792302.1">
    <property type="nucleotide sequence ID" value="NZ_SYUT01000040.1"/>
</dbReference>
<name>A0A0H3ZLZ3_9VIBR</name>
<dbReference type="PANTHER" id="PTHR30349:SF41">
    <property type="entry name" value="INTEGRASE_RECOMBINASE PROTEIN MJ0367-RELATED"/>
    <property type="match status" value="1"/>
</dbReference>
<keyword evidence="3" id="KW-0238">DNA-binding</keyword>
<dbReference type="InterPro" id="IPR050090">
    <property type="entry name" value="Tyrosine_recombinase_XerCD"/>
</dbReference>
<dbReference type="GO" id="GO:0006310">
    <property type="term" value="P:DNA recombination"/>
    <property type="evidence" value="ECO:0007669"/>
    <property type="project" value="UniProtKB-KW"/>
</dbReference>
<evidence type="ECO:0000256" key="4">
    <source>
        <dbReference type="ARBA" id="ARBA00023172"/>
    </source>
</evidence>
<dbReference type="SUPFAM" id="SSF56349">
    <property type="entry name" value="DNA breaking-rejoining enzymes"/>
    <property type="match status" value="1"/>
</dbReference>
<dbReference type="GO" id="GO:0003677">
    <property type="term" value="F:DNA binding"/>
    <property type="evidence" value="ECO:0007669"/>
    <property type="project" value="UniProtKB-KW"/>
</dbReference>
<dbReference type="InterPro" id="IPR002104">
    <property type="entry name" value="Integrase_catalytic"/>
</dbReference>
<evidence type="ECO:0000313" key="5">
    <source>
        <dbReference type="EMBL" id="AKN37238.1"/>
    </source>
</evidence>
<dbReference type="PROSITE" id="PS51898">
    <property type="entry name" value="TYR_RECOMBINASE"/>
    <property type="match status" value="1"/>
</dbReference>
<dbReference type="Pfam" id="PF00589">
    <property type="entry name" value="Phage_integrase"/>
    <property type="match status" value="1"/>
</dbReference>
<dbReference type="GO" id="GO:0015074">
    <property type="term" value="P:DNA integration"/>
    <property type="evidence" value="ECO:0007669"/>
    <property type="project" value="UniProtKB-KW"/>
</dbReference>
<dbReference type="InterPro" id="IPR013762">
    <property type="entry name" value="Integrase-like_cat_sf"/>
</dbReference>
<dbReference type="PANTHER" id="PTHR30349">
    <property type="entry name" value="PHAGE INTEGRASE-RELATED"/>
    <property type="match status" value="1"/>
</dbReference>
<dbReference type="GeneID" id="69648214"/>
<evidence type="ECO:0000256" key="3">
    <source>
        <dbReference type="ARBA" id="ARBA00023125"/>
    </source>
</evidence>
<dbReference type="Gene3D" id="1.10.443.10">
    <property type="entry name" value="Intergrase catalytic core"/>
    <property type="match status" value="1"/>
</dbReference>
<evidence type="ECO:0000256" key="2">
    <source>
        <dbReference type="ARBA" id="ARBA00022908"/>
    </source>
</evidence>